<dbReference type="RefSeq" id="WP_216127843.1">
    <property type="nucleotide sequence ID" value="NZ_CP064782.1"/>
</dbReference>
<evidence type="ECO:0000256" key="2">
    <source>
        <dbReference type="ARBA" id="ARBA00022729"/>
    </source>
</evidence>
<evidence type="ECO:0000256" key="1">
    <source>
        <dbReference type="ARBA" id="ARBA00022496"/>
    </source>
</evidence>
<dbReference type="PROSITE" id="PS52016">
    <property type="entry name" value="TONB_DEPENDENT_REC_3"/>
    <property type="match status" value="1"/>
</dbReference>
<dbReference type="GO" id="GO:0015344">
    <property type="term" value="F:siderophore uptake transmembrane transporter activity"/>
    <property type="evidence" value="ECO:0007669"/>
    <property type="project" value="TreeGrafter"/>
</dbReference>
<organism evidence="8 9">
    <name type="scientific">Azospira inquinata</name>
    <dbReference type="NCBI Taxonomy" id="2785627"/>
    <lineage>
        <taxon>Bacteria</taxon>
        <taxon>Pseudomonadati</taxon>
        <taxon>Pseudomonadota</taxon>
        <taxon>Betaproteobacteria</taxon>
        <taxon>Rhodocyclales</taxon>
        <taxon>Rhodocyclaceae</taxon>
        <taxon>Azospira</taxon>
    </lineage>
</organism>
<evidence type="ECO:0000259" key="7">
    <source>
        <dbReference type="Pfam" id="PF00593"/>
    </source>
</evidence>
<comment type="similarity">
    <text evidence="5">Belongs to the TonB-dependent receptor family.</text>
</comment>
<dbReference type="Proteomes" id="UP000683428">
    <property type="component" value="Chromosome"/>
</dbReference>
<comment type="subcellular location">
    <subcellularLocation>
        <location evidence="5">Cell outer membrane</location>
        <topology evidence="5">Multi-pass membrane protein</topology>
    </subcellularLocation>
</comment>
<reference evidence="8" key="1">
    <citation type="submission" date="2020-11" db="EMBL/GenBank/DDBJ databases">
        <title>Azospira inquinata sp. nov.</title>
        <authorList>
            <person name="Moe W.M."/>
            <person name="Mikes M.C."/>
        </authorList>
    </citation>
    <scope>NUCLEOTIDE SEQUENCE</scope>
    <source>
        <strain evidence="8">Azo-3</strain>
    </source>
</reference>
<evidence type="ECO:0000256" key="5">
    <source>
        <dbReference type="PROSITE-ProRule" id="PRU01360"/>
    </source>
</evidence>
<keyword evidence="5" id="KW-1134">Transmembrane beta strand</keyword>
<dbReference type="PANTHER" id="PTHR32552">
    <property type="entry name" value="FERRICHROME IRON RECEPTOR-RELATED"/>
    <property type="match status" value="1"/>
</dbReference>
<keyword evidence="1" id="KW-0410">Iron transport</keyword>
<keyword evidence="4" id="KW-0406">Ion transport</keyword>
<keyword evidence="5" id="KW-0813">Transport</keyword>
<protein>
    <submittedName>
        <fullName evidence="8">TonB-dependent receptor</fullName>
    </submittedName>
</protein>
<keyword evidence="5" id="KW-0472">Membrane</keyword>
<evidence type="ECO:0000256" key="4">
    <source>
        <dbReference type="ARBA" id="ARBA00023065"/>
    </source>
</evidence>
<sequence>MYPPRPPQRLRPLCRLIGTWLMGGGATLAALPAPAVELPTVEVVGEKFPGESLVSSASDGETVYRLNRTGMDLYGSLGGTNPYAVIDNLPGVNAQSPDPYDMANVPGGNKGLRIRGEASGHGSIGTVDGLPLSGINPGPGYQWMFDEENIGAVTLSQGPIAPDRFAFFTTGGAMDSEIRGPLATSHVEASQAFGSNNFTRSFVRGDTGQLGDGSALFLSASRTSADKWRGPGQSPSYRDNVEAGWSRPLGDKGFMKLTYVYNDMKGDNYRPLTYNQAKDLNQWRSYDYSSTSSNVASQAVNYYQYNRQEFTNWAFMGEFSYALSDKTQLSVKPYYLNEKGQYFDGMANGKVRNWLIDHEWYGFTAEVATKLADTGLKLGYWFESSDPPGPPTAWKMYNPTASGGLGTASWAILADTTQRHLFNSVYALADHQFGQLKVEAGARYVQETLPAINEYNTTGIGNVSYSTALSQSKGIIANRSVSSFDIGEFLPFLALTYPLHHNLDMKASLGRTYGAPAFDVWPVFQQNSATFLAKGLTADKLWRKLKAETGDALDLGLNWHTDKGYVAPTVFYSRNHDKNVTYDPGVGVAYAQNVGDTRTTGAQVASGWSPRPDLDLFASTTYTHTVFLKGLPLLNGNTLDVVGKQLPDTPRWQASLGGTWKTPMASGQFSLSPVVRYVGSRYGDTQGTQKVDGYFTADLSVGYQQKLGLGKLNASLSVQNLFDKQYIGFINTSYYQATSGTNAYYYPGAPRTVMAKVGYDF</sequence>
<feature type="chain" id="PRO_5036949069" evidence="6">
    <location>
        <begin position="30"/>
        <end position="761"/>
    </location>
</feature>
<keyword evidence="3" id="KW-0408">Iron</keyword>
<feature type="signal peptide" evidence="6">
    <location>
        <begin position="1"/>
        <end position="29"/>
    </location>
</feature>
<dbReference type="AlphaFoldDB" id="A0A975XUW3"/>
<dbReference type="Pfam" id="PF00593">
    <property type="entry name" value="TonB_dep_Rec_b-barrel"/>
    <property type="match status" value="1"/>
</dbReference>
<evidence type="ECO:0000313" key="8">
    <source>
        <dbReference type="EMBL" id="QWT49202.1"/>
    </source>
</evidence>
<evidence type="ECO:0000256" key="6">
    <source>
        <dbReference type="SAM" id="SignalP"/>
    </source>
</evidence>
<feature type="domain" description="TonB-dependent receptor-like beta-barrel" evidence="7">
    <location>
        <begin position="257"/>
        <end position="721"/>
    </location>
</feature>
<dbReference type="KEGG" id="aiq:Azoinq_00855"/>
<keyword evidence="9" id="KW-1185">Reference proteome</keyword>
<dbReference type="InterPro" id="IPR000531">
    <property type="entry name" value="Beta-barrel_TonB"/>
</dbReference>
<proteinExistence type="inferred from homology"/>
<dbReference type="PANTHER" id="PTHR32552:SF89">
    <property type="entry name" value="CATECHOLATE SIDEROPHORE RECEPTOR FIU"/>
    <property type="match status" value="1"/>
</dbReference>
<keyword evidence="8" id="KW-0675">Receptor</keyword>
<accession>A0A975XUW3</accession>
<keyword evidence="5" id="KW-0812">Transmembrane</keyword>
<dbReference type="InterPro" id="IPR039426">
    <property type="entry name" value="TonB-dep_rcpt-like"/>
</dbReference>
<dbReference type="GO" id="GO:0009279">
    <property type="term" value="C:cell outer membrane"/>
    <property type="evidence" value="ECO:0007669"/>
    <property type="project" value="UniProtKB-SubCell"/>
</dbReference>
<name>A0A975XUW3_9RHOO</name>
<evidence type="ECO:0000313" key="9">
    <source>
        <dbReference type="Proteomes" id="UP000683428"/>
    </source>
</evidence>
<dbReference type="EMBL" id="CP064782">
    <property type="protein sequence ID" value="QWT49202.1"/>
    <property type="molecule type" value="Genomic_DNA"/>
</dbReference>
<gene>
    <name evidence="8" type="ORF">Azoinq_00855</name>
</gene>
<keyword evidence="5" id="KW-0998">Cell outer membrane</keyword>
<keyword evidence="2 6" id="KW-0732">Signal</keyword>
<evidence type="ECO:0000256" key="3">
    <source>
        <dbReference type="ARBA" id="ARBA00023004"/>
    </source>
</evidence>